<evidence type="ECO:0000313" key="2">
    <source>
        <dbReference type="EMBL" id="MFI9104238.1"/>
    </source>
</evidence>
<protein>
    <recommendedName>
        <fullName evidence="4">Secreted protein</fullName>
    </recommendedName>
</protein>
<evidence type="ECO:0000256" key="1">
    <source>
        <dbReference type="SAM" id="MobiDB-lite"/>
    </source>
</evidence>
<evidence type="ECO:0008006" key="4">
    <source>
        <dbReference type="Google" id="ProtNLM"/>
    </source>
</evidence>
<reference evidence="2 3" key="1">
    <citation type="submission" date="2024-10" db="EMBL/GenBank/DDBJ databases">
        <title>The Natural Products Discovery Center: Release of the First 8490 Sequenced Strains for Exploring Actinobacteria Biosynthetic Diversity.</title>
        <authorList>
            <person name="Kalkreuter E."/>
            <person name="Kautsar S.A."/>
            <person name="Yang D."/>
            <person name="Bader C.D."/>
            <person name="Teijaro C.N."/>
            <person name="Fluegel L."/>
            <person name="Davis C.M."/>
            <person name="Simpson J.R."/>
            <person name="Lauterbach L."/>
            <person name="Steele A.D."/>
            <person name="Gui C."/>
            <person name="Meng S."/>
            <person name="Li G."/>
            <person name="Viehrig K."/>
            <person name="Ye F."/>
            <person name="Su P."/>
            <person name="Kiefer A.F."/>
            <person name="Nichols A."/>
            <person name="Cepeda A.J."/>
            <person name="Yan W."/>
            <person name="Fan B."/>
            <person name="Jiang Y."/>
            <person name="Adhikari A."/>
            <person name="Zheng C.-J."/>
            <person name="Schuster L."/>
            <person name="Cowan T.M."/>
            <person name="Smanski M.J."/>
            <person name="Chevrette M.G."/>
            <person name="De Carvalho L.P.S."/>
            <person name="Shen B."/>
        </authorList>
    </citation>
    <scope>NUCLEOTIDE SEQUENCE [LARGE SCALE GENOMIC DNA]</scope>
    <source>
        <strain evidence="2 3">NPDC053399</strain>
    </source>
</reference>
<dbReference type="Proteomes" id="UP001614394">
    <property type="component" value="Unassembled WGS sequence"/>
</dbReference>
<evidence type="ECO:0000313" key="3">
    <source>
        <dbReference type="Proteomes" id="UP001614394"/>
    </source>
</evidence>
<feature type="region of interest" description="Disordered" evidence="1">
    <location>
        <begin position="180"/>
        <end position="203"/>
    </location>
</feature>
<keyword evidence="3" id="KW-1185">Reference proteome</keyword>
<proteinExistence type="predicted"/>
<name>A0ABW8CDU1_9ACTN</name>
<organism evidence="2 3">
    <name type="scientific">Streptomyces fildesensis</name>
    <dbReference type="NCBI Taxonomy" id="375757"/>
    <lineage>
        <taxon>Bacteria</taxon>
        <taxon>Bacillati</taxon>
        <taxon>Actinomycetota</taxon>
        <taxon>Actinomycetes</taxon>
        <taxon>Kitasatosporales</taxon>
        <taxon>Streptomycetaceae</taxon>
        <taxon>Streptomyces</taxon>
    </lineage>
</organism>
<dbReference type="EMBL" id="JBITYG010000009">
    <property type="protein sequence ID" value="MFI9104238.1"/>
    <property type="molecule type" value="Genomic_DNA"/>
</dbReference>
<comment type="caution">
    <text evidence="2">The sequence shown here is derived from an EMBL/GenBank/DDBJ whole genome shotgun (WGS) entry which is preliminary data.</text>
</comment>
<dbReference type="RefSeq" id="WP_399654298.1">
    <property type="nucleotide sequence ID" value="NZ_JBITYG010000009.1"/>
</dbReference>
<accession>A0ABW8CDU1</accession>
<gene>
    <name evidence="2" type="ORF">ACIGXA_27340</name>
</gene>
<sequence>MDIAVVVLLLLFASFVAVGVVATVRTVRAVKRGVERGSAQARRVVEDTALKARRYTLMGAAGELAQLRLDLRTSIDSTYRALEAGSAEDASLSEASALLARLNDHARVLDTELKVLEREPDKGRIADRLPSLAERTERITHSADALRWAAQDRARQFADDDLTALAQQIDIEAGALRHWAPSTLPAGGPTGGPAGDPKHISRS</sequence>